<proteinExistence type="predicted"/>
<evidence type="ECO:0000313" key="3">
    <source>
        <dbReference type="Proteomes" id="UP000233293"/>
    </source>
</evidence>
<reference evidence="3" key="1">
    <citation type="submission" date="2017-12" db="EMBL/GenBank/DDBJ databases">
        <title>Draft genome sequence of Telmatospirillum siberiense 26-4b1T, an acidotolerant peatland alphaproteobacterium potentially involved in sulfur cycling.</title>
        <authorList>
            <person name="Hausmann B."/>
            <person name="Pjevac P."/>
            <person name="Schreck K."/>
            <person name="Herbold C.W."/>
            <person name="Daims H."/>
            <person name="Wagner M."/>
            <person name="Pester M."/>
            <person name="Loy A."/>
        </authorList>
    </citation>
    <scope>NUCLEOTIDE SEQUENCE [LARGE SCALE GENOMIC DNA]</scope>
    <source>
        <strain evidence="3">26-4b1</strain>
    </source>
</reference>
<keyword evidence="1" id="KW-0472">Membrane</keyword>
<feature type="transmembrane region" description="Helical" evidence="1">
    <location>
        <begin position="223"/>
        <end position="239"/>
    </location>
</feature>
<feature type="transmembrane region" description="Helical" evidence="1">
    <location>
        <begin position="318"/>
        <end position="343"/>
    </location>
</feature>
<name>A0A2N3PVL4_9PROT</name>
<feature type="transmembrane region" description="Helical" evidence="1">
    <location>
        <begin position="103"/>
        <end position="121"/>
    </location>
</feature>
<organism evidence="2 3">
    <name type="scientific">Telmatospirillum siberiense</name>
    <dbReference type="NCBI Taxonomy" id="382514"/>
    <lineage>
        <taxon>Bacteria</taxon>
        <taxon>Pseudomonadati</taxon>
        <taxon>Pseudomonadota</taxon>
        <taxon>Alphaproteobacteria</taxon>
        <taxon>Rhodospirillales</taxon>
        <taxon>Rhodospirillaceae</taxon>
        <taxon>Telmatospirillum</taxon>
    </lineage>
</organism>
<dbReference type="EMBL" id="PIUM01000011">
    <property type="protein sequence ID" value="PKU24431.1"/>
    <property type="molecule type" value="Genomic_DNA"/>
</dbReference>
<feature type="transmembrane region" description="Helical" evidence="1">
    <location>
        <begin position="244"/>
        <end position="263"/>
    </location>
</feature>
<dbReference type="Proteomes" id="UP000233293">
    <property type="component" value="Unassembled WGS sequence"/>
</dbReference>
<keyword evidence="3" id="KW-1185">Reference proteome</keyword>
<dbReference type="OrthoDB" id="8435670at2"/>
<evidence type="ECO:0000256" key="1">
    <source>
        <dbReference type="SAM" id="Phobius"/>
    </source>
</evidence>
<feature type="transmembrane region" description="Helical" evidence="1">
    <location>
        <begin position="73"/>
        <end position="91"/>
    </location>
</feature>
<feature type="transmembrane region" description="Helical" evidence="1">
    <location>
        <begin position="17"/>
        <end position="36"/>
    </location>
</feature>
<protein>
    <recommendedName>
        <fullName evidence="4">O-antigen ligase domain-containing protein</fullName>
    </recommendedName>
</protein>
<feature type="transmembrane region" description="Helical" evidence="1">
    <location>
        <begin position="42"/>
        <end position="61"/>
    </location>
</feature>
<dbReference type="RefSeq" id="WP_101250717.1">
    <property type="nucleotide sequence ID" value="NZ_PIUM01000011.1"/>
</dbReference>
<gene>
    <name evidence="2" type="ORF">CWS72_11315</name>
</gene>
<evidence type="ECO:0008006" key="4">
    <source>
        <dbReference type="Google" id="ProtNLM"/>
    </source>
</evidence>
<sequence>MAPENSLPGTGEPLRPAVMAVLLLILPFFGQSFHYMKDLLPFWALSKAFPILSLPLALVLFRYPRLPILRQILLTSVWLILVPSFSAIYYFSQDFFTGVTAQVKLLPLLNFFSFLGLLIYLRPSLRELTVAFVIWGVVTYVALILLWALVPQAWYSAVYAFGSSPLFSIDSRGNRIRMPMYFGMITLFYCYRRFLDDHRLRWLAGAFVGFALTLWVVKTRAMVVGIAGVVVINSFLAVGPLKRLVLMLAAPLALAGLFSFGYLSSMFSTDSSTGFDVRWETASKAVNFLGVDPVRWLFGVGTISPTSSDSLFSFFNHFFFLADITWLGILFEYGLIGAGLILLYEVRGVLFFHRLKQRVDSHFLGGLYDYVVYVILISNLYPPTLTPGETAIILSIFVYVWHRLETEEAMAETSSALDSMRAQEQE</sequence>
<accession>A0A2N3PVL4</accession>
<evidence type="ECO:0000313" key="2">
    <source>
        <dbReference type="EMBL" id="PKU24431.1"/>
    </source>
</evidence>
<feature type="transmembrane region" description="Helical" evidence="1">
    <location>
        <begin position="174"/>
        <end position="191"/>
    </location>
</feature>
<keyword evidence="1" id="KW-1133">Transmembrane helix</keyword>
<comment type="caution">
    <text evidence="2">The sequence shown here is derived from an EMBL/GenBank/DDBJ whole genome shotgun (WGS) entry which is preliminary data.</text>
</comment>
<dbReference type="AlphaFoldDB" id="A0A2N3PVL4"/>
<keyword evidence="1" id="KW-0812">Transmembrane</keyword>
<feature type="transmembrane region" description="Helical" evidence="1">
    <location>
        <begin position="128"/>
        <end position="154"/>
    </location>
</feature>
<feature type="transmembrane region" description="Helical" evidence="1">
    <location>
        <begin position="200"/>
        <end position="217"/>
    </location>
</feature>